<sequence>MSNTSDFSAISEICTEKTFWNLKGKIIRLWQVSDFNGNRMPFSIEMVILDEAGDRIHASLKKTLIYKFRNDLFEGKCFSFENMGVANNGGGYRTTKHTYKLNFQLSSKVKYLPALTITKSPYQLVPISEVIGGTYDTDYLVDIIGVLTGVGSERELERNGNMTKLNVIELEAGGFKIQCTLFGSYVDDLNSFIASGDIPNAIVIIQLAKAKSFQDKIHVQNCIGCTKVIFKPTCDAAVSMRNRLSETVDTPSPLGLTQLQPEAKLDPREEFLYGTPRNTMQGLKDATTNEVYVVLGTIKRIVNRENFWYTACICSKAVIPDSQMFYCEKCDRHVKKVFSRYCLRVRAIDHTDCATLVIFDKEATALFNKSCVDMLAEHGVAVSEGHLPPEIAGIIGKTFLFKVETKVDQNPRFEQSFRVRKICAMPDVINEFKKKWGEEEAAFFKNAMEASSLSVLLDKGKAPMIAGSSDVLNQDDFSLTEPVEKCKEMLLGEGSGIVTQDLLPKFAVADCEFDVVEISQKGSAASSKRGSPTTDDDEMNMSLKMLRKTIKIEKP</sequence>
<feature type="region of interest" description="Disordered" evidence="6">
    <location>
        <begin position="522"/>
        <end position="541"/>
    </location>
</feature>
<dbReference type="PANTHER" id="PTHR47165:SF4">
    <property type="entry name" value="OS03G0429900 PROTEIN"/>
    <property type="match status" value="1"/>
</dbReference>
<dbReference type="GO" id="GO:0000724">
    <property type="term" value="P:double-strand break repair via homologous recombination"/>
    <property type="evidence" value="ECO:0000318"/>
    <property type="project" value="GO_Central"/>
</dbReference>
<evidence type="ECO:0000256" key="5">
    <source>
        <dbReference type="ARBA" id="ARBA00023125"/>
    </source>
</evidence>
<reference evidence="10" key="3">
    <citation type="submission" date="2015-04" db="UniProtKB">
        <authorList>
            <consortium name="EnsemblPlants"/>
        </authorList>
    </citation>
    <scope>IDENTIFICATION</scope>
    <source>
        <strain evidence="10">cv. Jemalong A17</strain>
    </source>
</reference>
<evidence type="ECO:0000256" key="2">
    <source>
        <dbReference type="ARBA" id="ARBA00022723"/>
    </source>
</evidence>
<evidence type="ECO:0000313" key="10">
    <source>
        <dbReference type="EnsemblPlants" id="KEH20493"/>
    </source>
</evidence>
<dbReference type="InterPro" id="IPR012340">
    <property type="entry name" value="NA-bd_OB-fold"/>
</dbReference>
<evidence type="ECO:0000313" key="11">
    <source>
        <dbReference type="Proteomes" id="UP000002051"/>
    </source>
</evidence>
<dbReference type="GO" id="GO:0006289">
    <property type="term" value="P:nucleotide-excision repair"/>
    <property type="evidence" value="ECO:0000318"/>
    <property type="project" value="GO_Central"/>
</dbReference>
<dbReference type="InterPro" id="IPR013955">
    <property type="entry name" value="Rep_factor-A_C"/>
</dbReference>
<dbReference type="GO" id="GO:0007004">
    <property type="term" value="P:telomere maintenance via telomerase"/>
    <property type="evidence" value="ECO:0000318"/>
    <property type="project" value="GO_Central"/>
</dbReference>
<organism evidence="9 11">
    <name type="scientific">Medicago truncatula</name>
    <name type="common">Barrel medic</name>
    <name type="synonym">Medicago tribuloides</name>
    <dbReference type="NCBI Taxonomy" id="3880"/>
    <lineage>
        <taxon>Eukaryota</taxon>
        <taxon>Viridiplantae</taxon>
        <taxon>Streptophyta</taxon>
        <taxon>Embryophyta</taxon>
        <taxon>Tracheophyta</taxon>
        <taxon>Spermatophyta</taxon>
        <taxon>Magnoliopsida</taxon>
        <taxon>eudicotyledons</taxon>
        <taxon>Gunneridae</taxon>
        <taxon>Pentapetalae</taxon>
        <taxon>rosids</taxon>
        <taxon>fabids</taxon>
        <taxon>Fabales</taxon>
        <taxon>Fabaceae</taxon>
        <taxon>Papilionoideae</taxon>
        <taxon>50 kb inversion clade</taxon>
        <taxon>NPAAA clade</taxon>
        <taxon>Hologalegina</taxon>
        <taxon>IRL clade</taxon>
        <taxon>Trifolieae</taxon>
        <taxon>Medicago</taxon>
    </lineage>
</organism>
<dbReference type="CDD" id="cd04480">
    <property type="entry name" value="RPA1_DBD_A_like"/>
    <property type="match status" value="1"/>
</dbReference>
<dbReference type="Gene3D" id="2.40.50.140">
    <property type="entry name" value="Nucleic acid-binding proteins"/>
    <property type="match status" value="3"/>
</dbReference>
<dbReference type="GO" id="GO:0051321">
    <property type="term" value="P:meiotic cell cycle"/>
    <property type="evidence" value="ECO:0000318"/>
    <property type="project" value="GO_Central"/>
</dbReference>
<gene>
    <name evidence="9" type="ordered locus">MTR_8g479260</name>
</gene>
<evidence type="ECO:0000256" key="4">
    <source>
        <dbReference type="ARBA" id="ARBA00022833"/>
    </source>
</evidence>
<feature type="compositionally biased region" description="Polar residues" evidence="6">
    <location>
        <begin position="522"/>
        <end position="533"/>
    </location>
</feature>
<dbReference type="Proteomes" id="UP000002051">
    <property type="component" value="Chromosome 8"/>
</dbReference>
<evidence type="ECO:0000256" key="6">
    <source>
        <dbReference type="SAM" id="MobiDB-lite"/>
    </source>
</evidence>
<evidence type="ECO:0000256" key="3">
    <source>
        <dbReference type="ARBA" id="ARBA00022771"/>
    </source>
</evidence>
<evidence type="ECO:0000259" key="7">
    <source>
        <dbReference type="Pfam" id="PF02721"/>
    </source>
</evidence>
<comment type="similarity">
    <text evidence="1">Belongs to the replication factor A protein 1 family.</text>
</comment>
<protein>
    <submittedName>
        <fullName evidence="9">Replication factor-A carboxy-terminal domain protein</fullName>
    </submittedName>
</protein>
<dbReference type="AlphaFoldDB" id="A0A072TUI3"/>
<dbReference type="Pfam" id="PF08646">
    <property type="entry name" value="Rep_fac-A_C"/>
    <property type="match status" value="1"/>
</dbReference>
<keyword evidence="4" id="KW-0862">Zinc</keyword>
<dbReference type="CDD" id="cd04481">
    <property type="entry name" value="RPA1_DBD_B_like"/>
    <property type="match status" value="1"/>
</dbReference>
<dbReference type="InterPro" id="IPR003871">
    <property type="entry name" value="RFA1B/D_OB_1st"/>
</dbReference>
<dbReference type="InterPro" id="IPR047192">
    <property type="entry name" value="Euk_RPA1_DBD_C"/>
</dbReference>
<dbReference type="SUPFAM" id="SSF50249">
    <property type="entry name" value="Nucleic acid-binding proteins"/>
    <property type="match status" value="3"/>
</dbReference>
<dbReference type="Pfam" id="PF02721">
    <property type="entry name" value="DUF223"/>
    <property type="match status" value="1"/>
</dbReference>
<evidence type="ECO:0000313" key="9">
    <source>
        <dbReference type="EMBL" id="KEH20493.1"/>
    </source>
</evidence>
<dbReference type="GO" id="GO:0008270">
    <property type="term" value="F:zinc ion binding"/>
    <property type="evidence" value="ECO:0007669"/>
    <property type="project" value="UniProtKB-KW"/>
</dbReference>
<dbReference type="GO" id="GO:0005662">
    <property type="term" value="C:DNA replication factor A complex"/>
    <property type="evidence" value="ECO:0000318"/>
    <property type="project" value="GO_Central"/>
</dbReference>
<dbReference type="CDD" id="cd04476">
    <property type="entry name" value="RPA1_DBD_C"/>
    <property type="match status" value="1"/>
</dbReference>
<dbReference type="GO" id="GO:0006260">
    <property type="term" value="P:DNA replication"/>
    <property type="evidence" value="ECO:0000318"/>
    <property type="project" value="GO_Central"/>
</dbReference>
<keyword evidence="5" id="KW-0238">DNA-binding</keyword>
<keyword evidence="3" id="KW-0863">Zinc-finger</keyword>
<dbReference type="GO" id="GO:0003684">
    <property type="term" value="F:damaged DNA binding"/>
    <property type="evidence" value="ECO:0000318"/>
    <property type="project" value="GO_Central"/>
</dbReference>
<dbReference type="EnsemblPlants" id="KEH20493">
    <property type="protein sequence ID" value="KEH20493"/>
    <property type="gene ID" value="MTR_8g479260"/>
</dbReference>
<reference evidence="9 11" key="1">
    <citation type="journal article" date="2011" name="Nature">
        <title>The Medicago genome provides insight into the evolution of rhizobial symbioses.</title>
        <authorList>
            <person name="Young N.D."/>
            <person name="Debelle F."/>
            <person name="Oldroyd G.E."/>
            <person name="Geurts R."/>
            <person name="Cannon S.B."/>
            <person name="Udvardi M.K."/>
            <person name="Benedito V.A."/>
            <person name="Mayer K.F."/>
            <person name="Gouzy J."/>
            <person name="Schoof H."/>
            <person name="Van de Peer Y."/>
            <person name="Proost S."/>
            <person name="Cook D.R."/>
            <person name="Meyers B.C."/>
            <person name="Spannagl M."/>
            <person name="Cheung F."/>
            <person name="De Mita S."/>
            <person name="Krishnakumar V."/>
            <person name="Gundlach H."/>
            <person name="Zhou S."/>
            <person name="Mudge J."/>
            <person name="Bharti A.K."/>
            <person name="Murray J.D."/>
            <person name="Naoumkina M.A."/>
            <person name="Rosen B."/>
            <person name="Silverstein K.A."/>
            <person name="Tang H."/>
            <person name="Rombauts S."/>
            <person name="Zhao P.X."/>
            <person name="Zhou P."/>
            <person name="Barbe V."/>
            <person name="Bardou P."/>
            <person name="Bechner M."/>
            <person name="Bellec A."/>
            <person name="Berger A."/>
            <person name="Berges H."/>
            <person name="Bidwell S."/>
            <person name="Bisseling T."/>
            <person name="Choisne N."/>
            <person name="Couloux A."/>
            <person name="Denny R."/>
            <person name="Deshpande S."/>
            <person name="Dai X."/>
            <person name="Doyle J.J."/>
            <person name="Dudez A.M."/>
            <person name="Farmer A.D."/>
            <person name="Fouteau S."/>
            <person name="Franken C."/>
            <person name="Gibelin C."/>
            <person name="Gish J."/>
            <person name="Goldstein S."/>
            <person name="Gonzalez A.J."/>
            <person name="Green P.J."/>
            <person name="Hallab A."/>
            <person name="Hartog M."/>
            <person name="Hua A."/>
            <person name="Humphray S.J."/>
            <person name="Jeong D.H."/>
            <person name="Jing Y."/>
            <person name="Jocker A."/>
            <person name="Kenton S.M."/>
            <person name="Kim D.J."/>
            <person name="Klee K."/>
            <person name="Lai H."/>
            <person name="Lang C."/>
            <person name="Lin S."/>
            <person name="Macmil S.L."/>
            <person name="Magdelenat G."/>
            <person name="Matthews L."/>
            <person name="McCorrison J."/>
            <person name="Monaghan E.L."/>
            <person name="Mun J.H."/>
            <person name="Najar F.Z."/>
            <person name="Nicholson C."/>
            <person name="Noirot C."/>
            <person name="O'Bleness M."/>
            <person name="Paule C.R."/>
            <person name="Poulain J."/>
            <person name="Prion F."/>
            <person name="Qin B."/>
            <person name="Qu C."/>
            <person name="Retzel E.F."/>
            <person name="Riddle C."/>
            <person name="Sallet E."/>
            <person name="Samain S."/>
            <person name="Samson N."/>
            <person name="Sanders I."/>
            <person name="Saurat O."/>
            <person name="Scarpelli C."/>
            <person name="Schiex T."/>
            <person name="Segurens B."/>
            <person name="Severin A.J."/>
            <person name="Sherrier D.J."/>
            <person name="Shi R."/>
            <person name="Sims S."/>
            <person name="Singer S.R."/>
            <person name="Sinharoy S."/>
            <person name="Sterck L."/>
            <person name="Viollet A."/>
            <person name="Wang B.B."/>
            <person name="Wang K."/>
            <person name="Wang M."/>
            <person name="Wang X."/>
            <person name="Warfsmann J."/>
            <person name="Weissenbach J."/>
            <person name="White D.D."/>
            <person name="White J.D."/>
            <person name="Wiley G.B."/>
            <person name="Wincker P."/>
            <person name="Xing Y."/>
            <person name="Yang L."/>
            <person name="Yao Z."/>
            <person name="Ying F."/>
            <person name="Zhai J."/>
            <person name="Zhou L."/>
            <person name="Zuber A."/>
            <person name="Denarie J."/>
            <person name="Dixon R.A."/>
            <person name="May G.D."/>
            <person name="Schwartz D.C."/>
            <person name="Rogers J."/>
            <person name="Quetier F."/>
            <person name="Town C.D."/>
            <person name="Roe B.A."/>
        </authorList>
    </citation>
    <scope>NUCLEOTIDE SEQUENCE [LARGE SCALE GENOMIC DNA]</scope>
    <source>
        <strain evidence="9">A17</strain>
        <strain evidence="10 11">cv. Jemalong A17</strain>
    </source>
</reference>
<dbReference type="PANTHER" id="PTHR47165">
    <property type="entry name" value="OS03G0429900 PROTEIN"/>
    <property type="match status" value="1"/>
</dbReference>
<reference evidence="9 11" key="2">
    <citation type="journal article" date="2014" name="BMC Genomics">
        <title>An improved genome release (version Mt4.0) for the model legume Medicago truncatula.</title>
        <authorList>
            <person name="Tang H."/>
            <person name="Krishnakumar V."/>
            <person name="Bidwell S."/>
            <person name="Rosen B."/>
            <person name="Chan A."/>
            <person name="Zhou S."/>
            <person name="Gentzbittel L."/>
            <person name="Childs K.L."/>
            <person name="Yandell M."/>
            <person name="Gundlach H."/>
            <person name="Mayer K.F."/>
            <person name="Schwartz D.C."/>
            <person name="Town C.D."/>
        </authorList>
    </citation>
    <scope>GENOME REANNOTATION</scope>
    <source>
        <strain evidence="9">A17</strain>
        <strain evidence="10 11">cv. Jemalong A17</strain>
    </source>
</reference>
<dbReference type="EMBL" id="CM001224">
    <property type="protein sequence ID" value="KEH20493.1"/>
    <property type="molecule type" value="Genomic_DNA"/>
</dbReference>
<feature type="domain" description="Replication factor A C-terminal" evidence="8">
    <location>
        <begin position="296"/>
        <end position="409"/>
    </location>
</feature>
<feature type="domain" description="Replication protein A 70 kDa DNA-binding subunit B/D first OB fold" evidence="7">
    <location>
        <begin position="7"/>
        <end position="110"/>
    </location>
</feature>
<accession>A0A072TUI3</accession>
<name>A0A072TUI3_MEDTR</name>
<proteinExistence type="inferred from homology"/>
<keyword evidence="11" id="KW-1185">Reference proteome</keyword>
<dbReference type="GO" id="GO:0043047">
    <property type="term" value="F:single-stranded telomeric DNA binding"/>
    <property type="evidence" value="ECO:0000318"/>
    <property type="project" value="GO_Central"/>
</dbReference>
<dbReference type="HOGENOM" id="CLU_023486_4_0_1"/>
<dbReference type="STRING" id="3880.A0A072TUI3"/>
<evidence type="ECO:0000256" key="1">
    <source>
        <dbReference type="ARBA" id="ARBA00005690"/>
    </source>
</evidence>
<evidence type="ECO:0000259" key="8">
    <source>
        <dbReference type="Pfam" id="PF08646"/>
    </source>
</evidence>
<keyword evidence="2" id="KW-0479">Metal-binding</keyword>